<feature type="transmembrane region" description="Helical" evidence="2">
    <location>
        <begin position="177"/>
        <end position="195"/>
    </location>
</feature>
<evidence type="ECO:0000313" key="5">
    <source>
        <dbReference type="Proteomes" id="UP001595778"/>
    </source>
</evidence>
<evidence type="ECO:0000313" key="4">
    <source>
        <dbReference type="EMBL" id="MFC4397284.1"/>
    </source>
</evidence>
<dbReference type="InterPro" id="IPR050879">
    <property type="entry name" value="Acyltransferase_3"/>
</dbReference>
<dbReference type="PANTHER" id="PTHR23028">
    <property type="entry name" value="ACETYLTRANSFERASE"/>
    <property type="match status" value="1"/>
</dbReference>
<dbReference type="PANTHER" id="PTHR23028:SF53">
    <property type="entry name" value="ACYL_TRANSF_3 DOMAIN-CONTAINING PROTEIN"/>
    <property type="match status" value="1"/>
</dbReference>
<dbReference type="EC" id="2.3.-.-" evidence="4"/>
<keyword evidence="4" id="KW-0012">Acyltransferase</keyword>
<proteinExistence type="predicted"/>
<comment type="caution">
    <text evidence="4">The sequence shown here is derived from an EMBL/GenBank/DDBJ whole genome shotgun (WGS) entry which is preliminary data.</text>
</comment>
<dbReference type="Proteomes" id="UP001595778">
    <property type="component" value="Unassembled WGS sequence"/>
</dbReference>
<feature type="transmembrane region" description="Helical" evidence="2">
    <location>
        <begin position="237"/>
        <end position="256"/>
    </location>
</feature>
<sequence length="393" mass="42332">MPSTVSTAAAALPDGPSSSSNPPGETAGRRLHSLTGLRFFAAVAVALMHGLALYRLPIIDLGFVGVSFFFVLSGFVLTWAGAAENGAGVFLRNRVAKLFPLSAATLAIAALVPVARNSSAVSFLQSLTLTQAWWPWAASSFNPVAWSLSAEAFFYLLLPPFVAVMRRFSTRELVGTVVFLAVLQPALGLACQLTLGAQVSHFITYNLPLYRLPEFVIGIALALLLKAGYAPSNRTQLSAAAFTTAGATLAFLADFLHFVPWWISQALMLPAIIVLIWTAARRELAGSSRLLSSPALVRLGELSFAFYMVHYLVLGAFGILVGRWAQGLPWWLVPPALLCAAALAWVAHRYIEKPCERAVRDMFRIRTGQRGAPKNALPAPAVERVFPVLSETP</sequence>
<dbReference type="InterPro" id="IPR002656">
    <property type="entry name" value="Acyl_transf_3_dom"/>
</dbReference>
<keyword evidence="5" id="KW-1185">Reference proteome</keyword>
<organism evidence="4 5">
    <name type="scientific">Arthrobacter sedimenti</name>
    <dbReference type="NCBI Taxonomy" id="2694931"/>
    <lineage>
        <taxon>Bacteria</taxon>
        <taxon>Bacillati</taxon>
        <taxon>Actinomycetota</taxon>
        <taxon>Actinomycetes</taxon>
        <taxon>Micrococcales</taxon>
        <taxon>Micrococcaceae</taxon>
        <taxon>Arthrobacter</taxon>
    </lineage>
</organism>
<name>A0ABV8WLA8_9MICC</name>
<protein>
    <submittedName>
        <fullName evidence="4">Acyltransferase family protein</fullName>
        <ecNumber evidence="4">2.3.-.-</ecNumber>
    </submittedName>
</protein>
<feature type="transmembrane region" description="Helical" evidence="2">
    <location>
        <begin position="301"/>
        <end position="322"/>
    </location>
</feature>
<dbReference type="Pfam" id="PF01757">
    <property type="entry name" value="Acyl_transf_3"/>
    <property type="match status" value="1"/>
</dbReference>
<feature type="transmembrane region" description="Helical" evidence="2">
    <location>
        <begin position="144"/>
        <end position="165"/>
    </location>
</feature>
<accession>A0ABV8WLA8</accession>
<feature type="region of interest" description="Disordered" evidence="1">
    <location>
        <begin position="1"/>
        <end position="27"/>
    </location>
</feature>
<keyword evidence="2" id="KW-0472">Membrane</keyword>
<keyword evidence="4" id="KW-0808">Transferase</keyword>
<feature type="transmembrane region" description="Helical" evidence="2">
    <location>
        <begin position="39"/>
        <end position="56"/>
    </location>
</feature>
<dbReference type="GO" id="GO:0016746">
    <property type="term" value="F:acyltransferase activity"/>
    <property type="evidence" value="ECO:0007669"/>
    <property type="project" value="UniProtKB-KW"/>
</dbReference>
<dbReference type="RefSeq" id="WP_376978423.1">
    <property type="nucleotide sequence ID" value="NZ_JBHSDQ010000006.1"/>
</dbReference>
<feature type="compositionally biased region" description="Low complexity" evidence="1">
    <location>
        <begin position="13"/>
        <end position="24"/>
    </location>
</feature>
<evidence type="ECO:0000256" key="2">
    <source>
        <dbReference type="SAM" id="Phobius"/>
    </source>
</evidence>
<feature type="transmembrane region" description="Helical" evidence="2">
    <location>
        <begin position="62"/>
        <end position="83"/>
    </location>
</feature>
<gene>
    <name evidence="4" type="ORF">ACFO0G_14380</name>
</gene>
<reference evidence="5" key="1">
    <citation type="journal article" date="2019" name="Int. J. Syst. Evol. Microbiol.">
        <title>The Global Catalogue of Microorganisms (GCM) 10K type strain sequencing project: providing services to taxonomists for standard genome sequencing and annotation.</title>
        <authorList>
            <consortium name="The Broad Institute Genomics Platform"/>
            <consortium name="The Broad Institute Genome Sequencing Center for Infectious Disease"/>
            <person name="Wu L."/>
            <person name="Ma J."/>
        </authorList>
    </citation>
    <scope>NUCLEOTIDE SEQUENCE [LARGE SCALE GENOMIC DNA]</scope>
    <source>
        <strain evidence="5">PJ61</strain>
    </source>
</reference>
<dbReference type="EMBL" id="JBHSDQ010000006">
    <property type="protein sequence ID" value="MFC4397284.1"/>
    <property type="molecule type" value="Genomic_DNA"/>
</dbReference>
<feature type="transmembrane region" description="Helical" evidence="2">
    <location>
        <begin position="328"/>
        <end position="347"/>
    </location>
</feature>
<feature type="domain" description="Acyltransferase 3" evidence="3">
    <location>
        <begin position="32"/>
        <end position="348"/>
    </location>
</feature>
<evidence type="ECO:0000256" key="1">
    <source>
        <dbReference type="SAM" id="MobiDB-lite"/>
    </source>
</evidence>
<feature type="transmembrane region" description="Helical" evidence="2">
    <location>
        <begin position="262"/>
        <end position="280"/>
    </location>
</feature>
<keyword evidence="2" id="KW-0812">Transmembrane</keyword>
<keyword evidence="2" id="KW-1133">Transmembrane helix</keyword>
<evidence type="ECO:0000259" key="3">
    <source>
        <dbReference type="Pfam" id="PF01757"/>
    </source>
</evidence>
<feature type="transmembrane region" description="Helical" evidence="2">
    <location>
        <begin position="95"/>
        <end position="115"/>
    </location>
</feature>
<feature type="transmembrane region" description="Helical" evidence="2">
    <location>
        <begin position="207"/>
        <end position="225"/>
    </location>
</feature>